<evidence type="ECO:0000256" key="1">
    <source>
        <dbReference type="SAM" id="Phobius"/>
    </source>
</evidence>
<dbReference type="EMBL" id="UINC01165744">
    <property type="protein sequence ID" value="SVD67311.1"/>
    <property type="molecule type" value="Genomic_DNA"/>
</dbReference>
<proteinExistence type="predicted"/>
<keyword evidence="1" id="KW-0812">Transmembrane</keyword>
<gene>
    <name evidence="2" type="ORF">METZ01_LOCUS420165</name>
</gene>
<feature type="transmembrane region" description="Helical" evidence="1">
    <location>
        <begin position="92"/>
        <end position="112"/>
    </location>
</feature>
<dbReference type="AlphaFoldDB" id="A0A382XAH0"/>
<protein>
    <recommendedName>
        <fullName evidence="3">DUF4386 domain-containing protein</fullName>
    </recommendedName>
</protein>
<feature type="transmembrane region" description="Helical" evidence="1">
    <location>
        <begin position="55"/>
        <end position="80"/>
    </location>
</feature>
<sequence>FTFTPDTQAVIDAMKGNESIAQLYGVLLVISSLLIPLSVSGIARICQDDPGRKWAAFGFMCTVISVAIWAVTNGVTAAMADATSSYHQASTAGAVAVAGAAGAAIAIMNGIALGSHQMATMIFMIGNFSLGIGMSFSGAFNSILSRLIALAGLVSTILVLVFPLSSDPGFGIVSILFLVISILWILTGVTMLRATR</sequence>
<keyword evidence="1" id="KW-0472">Membrane</keyword>
<accession>A0A382XAH0</accession>
<feature type="transmembrane region" description="Helical" evidence="1">
    <location>
        <begin position="147"/>
        <end position="164"/>
    </location>
</feature>
<keyword evidence="1" id="KW-1133">Transmembrane helix</keyword>
<feature type="transmembrane region" description="Helical" evidence="1">
    <location>
        <begin position="23"/>
        <end position="43"/>
    </location>
</feature>
<organism evidence="2">
    <name type="scientific">marine metagenome</name>
    <dbReference type="NCBI Taxonomy" id="408172"/>
    <lineage>
        <taxon>unclassified sequences</taxon>
        <taxon>metagenomes</taxon>
        <taxon>ecological metagenomes</taxon>
    </lineage>
</organism>
<evidence type="ECO:0000313" key="2">
    <source>
        <dbReference type="EMBL" id="SVD67311.1"/>
    </source>
</evidence>
<feature type="transmembrane region" description="Helical" evidence="1">
    <location>
        <begin position="170"/>
        <end position="192"/>
    </location>
</feature>
<evidence type="ECO:0008006" key="3">
    <source>
        <dbReference type="Google" id="ProtNLM"/>
    </source>
</evidence>
<feature type="non-terminal residue" evidence="2">
    <location>
        <position position="1"/>
    </location>
</feature>
<reference evidence="2" key="1">
    <citation type="submission" date="2018-05" db="EMBL/GenBank/DDBJ databases">
        <authorList>
            <person name="Lanie J.A."/>
            <person name="Ng W.-L."/>
            <person name="Kazmierczak K.M."/>
            <person name="Andrzejewski T.M."/>
            <person name="Davidsen T.M."/>
            <person name="Wayne K.J."/>
            <person name="Tettelin H."/>
            <person name="Glass J.I."/>
            <person name="Rusch D."/>
            <person name="Podicherti R."/>
            <person name="Tsui H.-C.T."/>
            <person name="Winkler M.E."/>
        </authorList>
    </citation>
    <scope>NUCLEOTIDE SEQUENCE</scope>
</reference>
<name>A0A382XAH0_9ZZZZ</name>